<feature type="domain" description="3H" evidence="2">
    <location>
        <begin position="81"/>
        <end position="177"/>
    </location>
</feature>
<dbReference type="InterPro" id="IPR013196">
    <property type="entry name" value="HTH_11"/>
</dbReference>
<organism evidence="4 5">
    <name type="scientific">Halobacillus karajensis</name>
    <dbReference type="NCBI Taxonomy" id="195088"/>
    <lineage>
        <taxon>Bacteria</taxon>
        <taxon>Bacillati</taxon>
        <taxon>Bacillota</taxon>
        <taxon>Bacilli</taxon>
        <taxon>Bacillales</taxon>
        <taxon>Bacillaceae</taxon>
        <taxon>Halobacillus</taxon>
    </lineage>
</organism>
<dbReference type="SUPFAM" id="SSF46785">
    <property type="entry name" value="Winged helix' DNA-binding domain"/>
    <property type="match status" value="1"/>
</dbReference>
<dbReference type="PANTHER" id="PTHR40068">
    <property type="entry name" value="TRANSCRIPTION REPRESSOR NIAR-RELATED"/>
    <property type="match status" value="1"/>
</dbReference>
<dbReference type="InterPro" id="IPR036390">
    <property type="entry name" value="WH_DNA-bd_sf"/>
</dbReference>
<reference evidence="5" key="1">
    <citation type="submission" date="2014-03" db="EMBL/GenBank/DDBJ databases">
        <authorList>
            <person name="Urmite Genomes U."/>
        </authorList>
    </citation>
    <scope>NUCLEOTIDE SEQUENCE [LARGE SCALE GENOMIC DNA]</scope>
    <source>
        <strain evidence="5">HD-03</strain>
    </source>
</reference>
<dbReference type="PANTHER" id="PTHR40068:SF1">
    <property type="entry name" value="TRANSCRIPTION REPRESSOR NIAR-RELATED"/>
    <property type="match status" value="1"/>
</dbReference>
<feature type="binding site" evidence="1">
    <location>
        <position position="154"/>
    </location>
    <ligand>
        <name>Ni(2+)</name>
        <dbReference type="ChEBI" id="CHEBI:49786"/>
    </ligand>
</feature>
<dbReference type="Proteomes" id="UP000028868">
    <property type="component" value="Unassembled WGS sequence"/>
</dbReference>
<dbReference type="SUPFAM" id="SSF75500">
    <property type="entry name" value="Putative transcriptional regulator TM1602, C-terminal domain"/>
    <property type="match status" value="1"/>
</dbReference>
<dbReference type="Pfam" id="PF02829">
    <property type="entry name" value="3H"/>
    <property type="match status" value="1"/>
</dbReference>
<dbReference type="AlphaFoldDB" id="A0A024P3Y8"/>
<accession>A0A024P3Y8</accession>
<dbReference type="InterPro" id="IPR035922">
    <property type="entry name" value="3H_dom_sf"/>
</dbReference>
<reference evidence="4 5" key="2">
    <citation type="submission" date="2014-05" db="EMBL/GenBank/DDBJ databases">
        <title>Draft genome sequence of Halobacillus karajensis HK-03.</title>
        <authorList>
            <person name="Khelaifia S."/>
            <person name="Croce O."/>
            <person name="Lagier J.C."/>
            <person name="Raoult D."/>
        </authorList>
    </citation>
    <scope>NUCLEOTIDE SEQUENCE [LARGE SCALE GENOMIC DNA]</scope>
    <source>
        <strain evidence="4 5">HD-03</strain>
    </source>
</reference>
<evidence type="ECO:0000256" key="1">
    <source>
        <dbReference type="PIRSR" id="PIRSR037847-1"/>
    </source>
</evidence>
<dbReference type="Gene3D" id="3.30.1340.20">
    <property type="entry name" value="3H domain"/>
    <property type="match status" value="1"/>
</dbReference>
<comment type="caution">
    <text evidence="4">The sequence shown here is derived from an EMBL/GenBank/DDBJ whole genome shotgun (WGS) entry which is preliminary data.</text>
</comment>
<dbReference type="Pfam" id="PF08279">
    <property type="entry name" value="HTH_11"/>
    <property type="match status" value="1"/>
</dbReference>
<feature type="binding site" evidence="1">
    <location>
        <position position="85"/>
    </location>
    <ligand>
        <name>Ni(2+)</name>
        <dbReference type="ChEBI" id="CHEBI:49786"/>
    </ligand>
</feature>
<sequence length="180" mass="20070">MSQSSKKMKAKERREYILSLLKQKGSPITGSSLAAEMNVTRQVIVGDVSLLKAKNEPIVATSQGYMYMRDVKEDLAYQRTIVCQHKGEDTEEELNILVDHGVHVLDVVVEHPIYGDLTARLRISNRRDVKKFIEKVYSTQASFLLELTGGIHTHTIAADSREALDEAEAALEEAGILMGK</sequence>
<dbReference type="Gene3D" id="1.10.10.10">
    <property type="entry name" value="Winged helix-like DNA-binding domain superfamily/Winged helix DNA-binding domain"/>
    <property type="match status" value="1"/>
</dbReference>
<keyword evidence="5" id="KW-1185">Reference proteome</keyword>
<dbReference type="InterPro" id="IPR026043">
    <property type="entry name" value="NadR"/>
</dbReference>
<gene>
    <name evidence="4" type="primary">niaR</name>
    <name evidence="4" type="ORF">BN983_01432</name>
</gene>
<dbReference type="PIRSF" id="PIRSF037847">
    <property type="entry name" value="NiaR"/>
    <property type="match status" value="1"/>
</dbReference>
<evidence type="ECO:0000313" key="5">
    <source>
        <dbReference type="Proteomes" id="UP000028868"/>
    </source>
</evidence>
<dbReference type="InterPro" id="IPR004173">
    <property type="entry name" value="3H_domain"/>
</dbReference>
<keyword evidence="1" id="KW-0479">Metal-binding</keyword>
<keyword evidence="1" id="KW-0533">Nickel</keyword>
<dbReference type="InterPro" id="IPR036388">
    <property type="entry name" value="WH-like_DNA-bd_sf"/>
</dbReference>
<dbReference type="RefSeq" id="WP_035506852.1">
    <property type="nucleotide sequence ID" value="NZ_CCDH010000001.1"/>
</dbReference>
<name>A0A024P3Y8_9BACI</name>
<evidence type="ECO:0000259" key="3">
    <source>
        <dbReference type="Pfam" id="PF08279"/>
    </source>
</evidence>
<feature type="binding site" evidence="1">
    <location>
        <position position="152"/>
    </location>
    <ligand>
        <name>Ni(2+)</name>
        <dbReference type="ChEBI" id="CHEBI:49786"/>
    </ligand>
</feature>
<dbReference type="EMBL" id="CCDI010000001">
    <property type="protein sequence ID" value="CDQ23210.1"/>
    <property type="molecule type" value="Genomic_DNA"/>
</dbReference>
<dbReference type="GO" id="GO:0046872">
    <property type="term" value="F:metal ion binding"/>
    <property type="evidence" value="ECO:0007669"/>
    <property type="project" value="UniProtKB-KW"/>
</dbReference>
<proteinExistence type="predicted"/>
<evidence type="ECO:0000313" key="4">
    <source>
        <dbReference type="EMBL" id="CDQ23210.1"/>
    </source>
</evidence>
<protein>
    <submittedName>
        <fullName evidence="4">Transcription repressor NiaR</fullName>
    </submittedName>
</protein>
<evidence type="ECO:0000259" key="2">
    <source>
        <dbReference type="Pfam" id="PF02829"/>
    </source>
</evidence>
<feature type="domain" description="Helix-turn-helix type 11" evidence="3">
    <location>
        <begin position="13"/>
        <end position="65"/>
    </location>
</feature>
<feature type="binding site" evidence="1">
    <location>
        <position position="93"/>
    </location>
    <ligand>
        <name>Ni(2+)</name>
        <dbReference type="ChEBI" id="CHEBI:49786"/>
    </ligand>
</feature>